<proteinExistence type="predicted"/>
<dbReference type="EnsemblMetazoa" id="MESCA004284-RA">
    <property type="protein sequence ID" value="MESCA004284-PA"/>
    <property type="gene ID" value="MESCA004284"/>
</dbReference>
<dbReference type="HOGENOM" id="CLU_2838561_0_0_1"/>
<sequence>MSKDVVDEYIRSMSRSANKTVKNGRIIEKIPQWTNTIDKNDTHSVRSVPVKSKRQVMLIPAQSQMG</sequence>
<dbReference type="Proteomes" id="UP000015102">
    <property type="component" value="Unassembled WGS sequence"/>
</dbReference>
<keyword evidence="2" id="KW-1185">Reference proteome</keyword>
<reference evidence="2" key="1">
    <citation type="submission" date="2013-02" db="EMBL/GenBank/DDBJ databases">
        <authorList>
            <person name="Hughes D."/>
        </authorList>
    </citation>
    <scope>NUCLEOTIDE SEQUENCE</scope>
    <source>
        <strain>Durham</strain>
        <strain evidence="2">NC isolate 2 -- Noor lab</strain>
    </source>
</reference>
<reference evidence="1" key="2">
    <citation type="submission" date="2015-06" db="UniProtKB">
        <authorList>
            <consortium name="EnsemblMetazoa"/>
        </authorList>
    </citation>
    <scope>IDENTIFICATION</scope>
</reference>
<evidence type="ECO:0000313" key="2">
    <source>
        <dbReference type="Proteomes" id="UP000015102"/>
    </source>
</evidence>
<dbReference type="AlphaFoldDB" id="T1GL89"/>
<dbReference type="EMBL" id="CAQQ02192785">
    <property type="status" value="NOT_ANNOTATED_CDS"/>
    <property type="molecule type" value="Genomic_DNA"/>
</dbReference>
<name>T1GL89_MEGSC</name>
<organism evidence="1 2">
    <name type="scientific">Megaselia scalaris</name>
    <name type="common">Humpbacked fly</name>
    <name type="synonym">Phora scalaris</name>
    <dbReference type="NCBI Taxonomy" id="36166"/>
    <lineage>
        <taxon>Eukaryota</taxon>
        <taxon>Metazoa</taxon>
        <taxon>Ecdysozoa</taxon>
        <taxon>Arthropoda</taxon>
        <taxon>Hexapoda</taxon>
        <taxon>Insecta</taxon>
        <taxon>Pterygota</taxon>
        <taxon>Neoptera</taxon>
        <taxon>Endopterygota</taxon>
        <taxon>Diptera</taxon>
        <taxon>Brachycera</taxon>
        <taxon>Muscomorpha</taxon>
        <taxon>Platypezoidea</taxon>
        <taxon>Phoridae</taxon>
        <taxon>Megaseliini</taxon>
        <taxon>Megaselia</taxon>
    </lineage>
</organism>
<evidence type="ECO:0000313" key="1">
    <source>
        <dbReference type="EnsemblMetazoa" id="MESCA004284-PA"/>
    </source>
</evidence>
<accession>T1GL89</accession>
<protein>
    <submittedName>
        <fullName evidence="1">Uncharacterized protein</fullName>
    </submittedName>
</protein>